<gene>
    <name evidence="1" type="ORF">BT62DRAFT_939196</name>
</gene>
<comment type="caution">
    <text evidence="1">The sequence shown here is derived from an EMBL/GenBank/DDBJ whole genome shotgun (WGS) entry which is preliminary data.</text>
</comment>
<dbReference type="EMBL" id="MU250607">
    <property type="protein sequence ID" value="KAG7439219.1"/>
    <property type="molecule type" value="Genomic_DNA"/>
</dbReference>
<dbReference type="RefSeq" id="XP_043032723.1">
    <property type="nucleotide sequence ID" value="XM_043187676.1"/>
</dbReference>
<dbReference type="Proteomes" id="UP000812287">
    <property type="component" value="Unassembled WGS sequence"/>
</dbReference>
<reference evidence="1" key="1">
    <citation type="submission" date="2020-11" db="EMBL/GenBank/DDBJ databases">
        <title>Adaptations for nitrogen fixation in a non-lichenized fungal sporocarp promotes dispersal by wood-feeding termites.</title>
        <authorList>
            <consortium name="DOE Joint Genome Institute"/>
            <person name="Koch R.A."/>
            <person name="Yoon G."/>
            <person name="Arayal U."/>
            <person name="Lail K."/>
            <person name="Amirebrahimi M."/>
            <person name="Labutti K."/>
            <person name="Lipzen A."/>
            <person name="Riley R."/>
            <person name="Barry K."/>
            <person name="Henrissat B."/>
            <person name="Grigoriev I.V."/>
            <person name="Herr J.R."/>
            <person name="Aime M.C."/>
        </authorList>
    </citation>
    <scope>NUCLEOTIDE SEQUENCE</scope>
    <source>
        <strain evidence="1">MCA 3950</strain>
    </source>
</reference>
<sequence length="171" mass="20256">MTCVEFSHIVSKSTNRDTLDELEYAWNKPRFTCDLDSPKNIQRGFLFLFCSRQARSFFFLVTEPVHMWFDEPFERNIGGGWFWLPQDRQLLDKPFEIYVHNAGSPLRNVRYDPITVYLPHFVIYDTGRKLDALFGGLRTLLDYRKFFRCSEDHGIAMLHTHAIYRASMCVE</sequence>
<dbReference type="AlphaFoldDB" id="A0A9P8AL05"/>
<accession>A0A9P8AL05</accession>
<dbReference type="OrthoDB" id="2956359at2759"/>
<name>A0A9P8AL05_9AGAR</name>
<organism evidence="1 2">
    <name type="scientific">Guyanagaster necrorhizus</name>
    <dbReference type="NCBI Taxonomy" id="856835"/>
    <lineage>
        <taxon>Eukaryota</taxon>
        <taxon>Fungi</taxon>
        <taxon>Dikarya</taxon>
        <taxon>Basidiomycota</taxon>
        <taxon>Agaricomycotina</taxon>
        <taxon>Agaricomycetes</taxon>
        <taxon>Agaricomycetidae</taxon>
        <taxon>Agaricales</taxon>
        <taxon>Marasmiineae</taxon>
        <taxon>Physalacriaceae</taxon>
        <taxon>Guyanagaster</taxon>
    </lineage>
</organism>
<keyword evidence="2" id="KW-1185">Reference proteome</keyword>
<evidence type="ECO:0000313" key="1">
    <source>
        <dbReference type="EMBL" id="KAG7439219.1"/>
    </source>
</evidence>
<proteinExistence type="predicted"/>
<protein>
    <submittedName>
        <fullName evidence="1">Uncharacterized protein</fullName>
    </submittedName>
</protein>
<evidence type="ECO:0000313" key="2">
    <source>
        <dbReference type="Proteomes" id="UP000812287"/>
    </source>
</evidence>
<dbReference type="GeneID" id="66109973"/>